<evidence type="ECO:0000313" key="4">
    <source>
        <dbReference type="EMBL" id="KAG0481976.1"/>
    </source>
</evidence>
<dbReference type="EMBL" id="JADCNL010000005">
    <property type="protein sequence ID" value="KAG0479299.1"/>
    <property type="molecule type" value="Genomic_DNA"/>
</dbReference>
<accession>A0A835V3Q0</accession>
<sequence length="191" mass="21345">MSMTASMLKVGGKKVSKPNAAASLYKSNSSVAPKRSVKSQVRSGRLDSEKVEEKILYVVQQKLLTPKHIKMRSPQQSSTSFPSRSSISCSKNVLSSFKEAKGGAHLQSAYPHERKGRWCPERSTSQRRLRFRNANGAAETQSSMGEISMKSLTKCIRMCRRRIQVVLFNDVIEETANRLAKVRKSKVKALL</sequence>
<dbReference type="Proteomes" id="UP000636800">
    <property type="component" value="Chromosome 5"/>
</dbReference>
<evidence type="ECO:0000256" key="1">
    <source>
        <dbReference type="SAM" id="MobiDB-lite"/>
    </source>
</evidence>
<dbReference type="EMBL" id="JADCNM010000005">
    <property type="protein sequence ID" value="KAG0481976.1"/>
    <property type="molecule type" value="Genomic_DNA"/>
</dbReference>
<feature type="domain" description="Calmodulin-binding" evidence="2">
    <location>
        <begin position="160"/>
        <end position="190"/>
    </location>
</feature>
<dbReference type="AlphaFoldDB" id="A0A835V3Q0"/>
<dbReference type="InterPro" id="IPR012417">
    <property type="entry name" value="CaM-bd_dom_pln"/>
</dbReference>
<comment type="caution">
    <text evidence="4">The sequence shown here is derived from an EMBL/GenBank/DDBJ whole genome shotgun (WGS) entry which is preliminary data.</text>
</comment>
<evidence type="ECO:0000259" key="2">
    <source>
        <dbReference type="Pfam" id="PF07839"/>
    </source>
</evidence>
<dbReference type="Proteomes" id="UP000639772">
    <property type="component" value="Unassembled WGS sequence"/>
</dbReference>
<evidence type="ECO:0000313" key="5">
    <source>
        <dbReference type="Proteomes" id="UP000636800"/>
    </source>
</evidence>
<keyword evidence="5" id="KW-1185">Reference proteome</keyword>
<protein>
    <recommendedName>
        <fullName evidence="2">Calmodulin-binding domain-containing protein</fullName>
    </recommendedName>
</protein>
<evidence type="ECO:0000313" key="3">
    <source>
        <dbReference type="EMBL" id="KAG0479299.1"/>
    </source>
</evidence>
<dbReference type="Pfam" id="PF07839">
    <property type="entry name" value="CaM_binding"/>
    <property type="match status" value="1"/>
</dbReference>
<name>A0A835V3Q0_VANPL</name>
<reference evidence="5 6" key="1">
    <citation type="journal article" date="2020" name="Nat. Food">
        <title>A phased Vanilla planifolia genome enables genetic improvement of flavour and production.</title>
        <authorList>
            <person name="Hasing T."/>
            <person name="Tang H."/>
            <person name="Brym M."/>
            <person name="Khazi F."/>
            <person name="Huang T."/>
            <person name="Chambers A.H."/>
        </authorList>
    </citation>
    <scope>NUCLEOTIDE SEQUENCE [LARGE SCALE GENOMIC DNA]</scope>
    <source>
        <tissue evidence="4">Leaf</tissue>
    </source>
</reference>
<evidence type="ECO:0000313" key="6">
    <source>
        <dbReference type="Proteomes" id="UP000639772"/>
    </source>
</evidence>
<organism evidence="4 6">
    <name type="scientific">Vanilla planifolia</name>
    <name type="common">Vanilla</name>
    <dbReference type="NCBI Taxonomy" id="51239"/>
    <lineage>
        <taxon>Eukaryota</taxon>
        <taxon>Viridiplantae</taxon>
        <taxon>Streptophyta</taxon>
        <taxon>Embryophyta</taxon>
        <taxon>Tracheophyta</taxon>
        <taxon>Spermatophyta</taxon>
        <taxon>Magnoliopsida</taxon>
        <taxon>Liliopsida</taxon>
        <taxon>Asparagales</taxon>
        <taxon>Orchidaceae</taxon>
        <taxon>Vanilloideae</taxon>
        <taxon>Vanilleae</taxon>
        <taxon>Vanilla</taxon>
    </lineage>
</organism>
<feature type="region of interest" description="Disordered" evidence="1">
    <location>
        <begin position="1"/>
        <end position="44"/>
    </location>
</feature>
<dbReference type="GO" id="GO:0005516">
    <property type="term" value="F:calmodulin binding"/>
    <property type="evidence" value="ECO:0007669"/>
    <property type="project" value="InterPro"/>
</dbReference>
<proteinExistence type="predicted"/>
<gene>
    <name evidence="4" type="ORF">HPP92_010060</name>
    <name evidence="3" type="ORF">HPP92_010157</name>
</gene>